<evidence type="ECO:0000313" key="6">
    <source>
        <dbReference type="EMBL" id="EGD49202.1"/>
    </source>
</evidence>
<dbReference type="SUPFAM" id="SSF53822">
    <property type="entry name" value="Periplasmic binding protein-like I"/>
    <property type="match status" value="1"/>
</dbReference>
<dbReference type="PANTHER" id="PTHR30146:SF148">
    <property type="entry name" value="HTH-TYPE TRANSCRIPTIONAL REPRESSOR PURR-RELATED"/>
    <property type="match status" value="1"/>
</dbReference>
<dbReference type="PROSITE" id="PS50932">
    <property type="entry name" value="HTH_LACI_2"/>
    <property type="match status" value="1"/>
</dbReference>
<accession>F1T9M0</accession>
<keyword evidence="1" id="KW-0678">Repressor</keyword>
<keyword evidence="3" id="KW-0238">DNA-binding</keyword>
<keyword evidence="2" id="KW-0805">Transcription regulation</keyword>
<dbReference type="AlphaFoldDB" id="F1T9M0"/>
<organism evidence="6 7">
    <name type="scientific">Ruminiclostridium papyrosolvens DSM 2782</name>
    <dbReference type="NCBI Taxonomy" id="588581"/>
    <lineage>
        <taxon>Bacteria</taxon>
        <taxon>Bacillati</taxon>
        <taxon>Bacillota</taxon>
        <taxon>Clostridia</taxon>
        <taxon>Eubacteriales</taxon>
        <taxon>Oscillospiraceae</taxon>
        <taxon>Ruminiclostridium</taxon>
    </lineage>
</organism>
<dbReference type="EMBL" id="ACXX02000002">
    <property type="protein sequence ID" value="EGD49202.1"/>
    <property type="molecule type" value="Genomic_DNA"/>
</dbReference>
<reference evidence="6" key="1">
    <citation type="submission" date="2009-07" db="EMBL/GenBank/DDBJ databases">
        <authorList>
            <consortium name="US DOE Joint Genome Institute (JGI-PGF)"/>
            <person name="Lucas S."/>
            <person name="Copeland A."/>
            <person name="Lapidus A."/>
            <person name="Glavina del Rio T."/>
            <person name="Tice H."/>
            <person name="Bruce D."/>
            <person name="Goodwin L."/>
            <person name="Pitluck S."/>
            <person name="Larimer F."/>
            <person name="Land M.L."/>
            <person name="Mouttaki H."/>
            <person name="He Z."/>
            <person name="Zhou J."/>
            <person name="Hemme C.L."/>
        </authorList>
    </citation>
    <scope>NUCLEOTIDE SEQUENCE</scope>
    <source>
        <strain evidence="6">DSM 2782</strain>
    </source>
</reference>
<gene>
    <name evidence="6" type="ORF">Cpap_3634</name>
</gene>
<dbReference type="Proteomes" id="UP000003860">
    <property type="component" value="Unassembled WGS sequence"/>
</dbReference>
<dbReference type="Gene3D" id="3.40.50.2300">
    <property type="match status" value="2"/>
</dbReference>
<dbReference type="InterPro" id="IPR010982">
    <property type="entry name" value="Lambda_DNA-bd_dom_sf"/>
</dbReference>
<dbReference type="CDD" id="cd01392">
    <property type="entry name" value="HTH_LacI"/>
    <property type="match status" value="1"/>
</dbReference>
<sequence>MNNIFDIARMAGVSKTTVSRVINNQPGVREETREKIQEAIKKLNYIPNHAARSLVSRKSGVIGVVLNEFNASVYLKLANYLEKYAALYNYNVVFCSSNDNFESKSRYVQYFTGGAADGLILFGSDTRDRELVKKVLKTGFPLVLIENYFDNIQVNDVMIDNFSGAVNAVNYLVKLGHRKIAHITGNIIHKVALERLNGYLKALNENGMVYNKEYVINTDSGEQSGFKAAEKLLKLKEPPTAIFTFNDMQGYEVIQRAAELGISVPTDLSVVGFDNIYDILRFIPSNIRLTSMKQPMDKVAEAAISLMMKNIHDINSKPQIISFETEIFHGTSCCEKK</sequence>
<dbReference type="GO" id="GO:0000976">
    <property type="term" value="F:transcription cis-regulatory region binding"/>
    <property type="evidence" value="ECO:0007669"/>
    <property type="project" value="TreeGrafter"/>
</dbReference>
<dbReference type="InterPro" id="IPR028082">
    <property type="entry name" value="Peripla_BP_I"/>
</dbReference>
<keyword evidence="4" id="KW-0804">Transcription</keyword>
<dbReference type="SUPFAM" id="SSF47413">
    <property type="entry name" value="lambda repressor-like DNA-binding domains"/>
    <property type="match status" value="1"/>
</dbReference>
<evidence type="ECO:0000256" key="2">
    <source>
        <dbReference type="ARBA" id="ARBA00023015"/>
    </source>
</evidence>
<dbReference type="PANTHER" id="PTHR30146">
    <property type="entry name" value="LACI-RELATED TRANSCRIPTIONAL REPRESSOR"/>
    <property type="match status" value="1"/>
</dbReference>
<dbReference type="InterPro" id="IPR046335">
    <property type="entry name" value="LacI/GalR-like_sensor"/>
</dbReference>
<proteinExistence type="predicted"/>
<evidence type="ECO:0000256" key="3">
    <source>
        <dbReference type="ARBA" id="ARBA00023125"/>
    </source>
</evidence>
<reference evidence="6" key="2">
    <citation type="submission" date="2011-01" db="EMBL/GenBank/DDBJ databases">
        <title>The Non-contiguous Finished genome of Clostridium papyrosolvens.</title>
        <authorList>
            <person name="Lucas S."/>
            <person name="Copeland A."/>
            <person name="Lapidus A."/>
            <person name="Cheng J.-F."/>
            <person name="Goodwin L."/>
            <person name="Pitluck S."/>
            <person name="Misra M."/>
            <person name="Chertkov O."/>
            <person name="Detter J.C."/>
            <person name="Han C."/>
            <person name="Tapia R."/>
            <person name="Land M."/>
            <person name="Hauser L."/>
            <person name="Kyrpides N."/>
            <person name="Ivanova N."/>
            <person name="Pagani I."/>
            <person name="Mouttaki H."/>
            <person name="He Z."/>
            <person name="Zhou J."/>
            <person name="Hemme C.L."/>
            <person name="Woyke T."/>
        </authorList>
    </citation>
    <scope>NUCLEOTIDE SEQUENCE [LARGE SCALE GENOMIC DNA]</scope>
    <source>
        <strain evidence="6">DSM 2782</strain>
    </source>
</reference>
<dbReference type="OrthoDB" id="9789891at2"/>
<dbReference type="PROSITE" id="PS00356">
    <property type="entry name" value="HTH_LACI_1"/>
    <property type="match status" value="1"/>
</dbReference>
<dbReference type="RefSeq" id="WP_004617422.1">
    <property type="nucleotide sequence ID" value="NZ_ACXX02000002.1"/>
</dbReference>
<dbReference type="Gene3D" id="1.10.260.40">
    <property type="entry name" value="lambda repressor-like DNA-binding domains"/>
    <property type="match status" value="1"/>
</dbReference>
<feature type="domain" description="HTH lacI-type" evidence="5">
    <location>
        <begin position="6"/>
        <end position="56"/>
    </location>
</feature>
<comment type="caution">
    <text evidence="6">The sequence shown here is derived from an EMBL/GenBank/DDBJ whole genome shotgun (WGS) entry which is preliminary data.</text>
</comment>
<keyword evidence="7" id="KW-1185">Reference proteome</keyword>
<protein>
    <submittedName>
        <fullName evidence="6">Transcriptional regulator, LacI family</fullName>
    </submittedName>
</protein>
<dbReference type="Pfam" id="PF00356">
    <property type="entry name" value="LacI"/>
    <property type="match status" value="1"/>
</dbReference>
<dbReference type="InterPro" id="IPR000843">
    <property type="entry name" value="HTH_LacI"/>
</dbReference>
<evidence type="ECO:0000256" key="4">
    <source>
        <dbReference type="ARBA" id="ARBA00023163"/>
    </source>
</evidence>
<evidence type="ECO:0000256" key="1">
    <source>
        <dbReference type="ARBA" id="ARBA00022491"/>
    </source>
</evidence>
<dbReference type="eggNOG" id="COG1609">
    <property type="taxonomic scope" value="Bacteria"/>
</dbReference>
<dbReference type="SMART" id="SM00354">
    <property type="entry name" value="HTH_LACI"/>
    <property type="match status" value="1"/>
</dbReference>
<dbReference type="Pfam" id="PF13377">
    <property type="entry name" value="Peripla_BP_3"/>
    <property type="match status" value="1"/>
</dbReference>
<evidence type="ECO:0000259" key="5">
    <source>
        <dbReference type="PROSITE" id="PS50932"/>
    </source>
</evidence>
<dbReference type="CDD" id="cd06267">
    <property type="entry name" value="PBP1_LacI_sugar_binding-like"/>
    <property type="match status" value="1"/>
</dbReference>
<name>F1T9M0_9FIRM</name>
<evidence type="ECO:0000313" key="7">
    <source>
        <dbReference type="Proteomes" id="UP000003860"/>
    </source>
</evidence>
<dbReference type="GO" id="GO:0003700">
    <property type="term" value="F:DNA-binding transcription factor activity"/>
    <property type="evidence" value="ECO:0007669"/>
    <property type="project" value="TreeGrafter"/>
</dbReference>
<dbReference type="STRING" id="588581.Cpap_3634"/>
<dbReference type="PRINTS" id="PR00036">
    <property type="entry name" value="HTHLACI"/>
</dbReference>